<sequence>MTDTVQTTLCGPLIVTDDRTEEGTTYILHPSRVHGVDLLRRCNDVITKGFSKIIEVRLGENKDNNSNSFVFRFPLQSTKKSPEDQKKSTTQTRQEQKKNERFKPCTTSKKFADHPSRNDFGMLTFAAAHNSARFSKKWDEWHYENDDGQYLDICGHQSYFAALQARVRNCRNDYSHGGHLKRQTNPENPSSLTLNRVIGQIKDGIHLLQPFADGKLGASYKAVSSNVAELENHKAFIDEFRHYRDFTDKLEPVFYHLLQEKASSNASPSASEPQLSSAKISENLIRPWIGRLTALADRLEGKEPMQAQDKKAAANVISHMGAILLEDVNDTLDGLKADMKKEQVLKADEEKKGVSVVTQTADIPANPPAPVNKAPSAGKQAKPAASVWGGKLTIAEFLSEKEKKKGISTVAQTVANPAPVKRVTSNNPPAMSAVCWLQEAYSVGSTFTLIRRRFFKYHHIKLQIVGTTSGHCTVDRPPYYSVCWNDTDCDKFSDDPDVAERCKCQGEHLFEYYKNGSRTISIERTSGIDGWDGKITLADALIIWFWAMHYPSKDVKLDTTKKKGTARVSGTLPNGKIWRPDLVSIVGRMHCQGEQFKLSEAKKEKNGADSRKLFNNWRDLFGWICADLQGLCNEHNKQGNKLPLSPFRVPSNPVT</sequence>
<organism evidence="3 4">
    <name type="scientific">Carpediemonas membranifera</name>
    <dbReference type="NCBI Taxonomy" id="201153"/>
    <lineage>
        <taxon>Eukaryota</taxon>
        <taxon>Metamonada</taxon>
        <taxon>Carpediemonas-like organisms</taxon>
        <taxon>Carpediemonas</taxon>
    </lineage>
</organism>
<evidence type="ECO:0000256" key="2">
    <source>
        <dbReference type="SAM" id="MobiDB-lite"/>
    </source>
</evidence>
<keyword evidence="1" id="KW-0175">Coiled coil</keyword>
<feature type="region of interest" description="Disordered" evidence="2">
    <location>
        <begin position="78"/>
        <end position="109"/>
    </location>
</feature>
<feature type="compositionally biased region" description="Basic and acidic residues" evidence="2">
    <location>
        <begin position="94"/>
        <end position="103"/>
    </location>
</feature>
<comment type="caution">
    <text evidence="3">The sequence shown here is derived from an EMBL/GenBank/DDBJ whole genome shotgun (WGS) entry which is preliminary data.</text>
</comment>
<protein>
    <submittedName>
        <fullName evidence="3">Uncharacterized protein</fullName>
    </submittedName>
</protein>
<gene>
    <name evidence="3" type="ORF">J8273_1040</name>
</gene>
<name>A0A8J6E6I0_9EUKA</name>
<feature type="coiled-coil region" evidence="1">
    <location>
        <begin position="325"/>
        <end position="352"/>
    </location>
</feature>
<evidence type="ECO:0000256" key="1">
    <source>
        <dbReference type="SAM" id="Coils"/>
    </source>
</evidence>
<dbReference type="AlphaFoldDB" id="A0A8J6E6I0"/>
<evidence type="ECO:0000313" key="4">
    <source>
        <dbReference type="Proteomes" id="UP000717585"/>
    </source>
</evidence>
<reference evidence="3" key="1">
    <citation type="submission" date="2021-05" db="EMBL/GenBank/DDBJ databases">
        <title>A free-living protist that lacks canonical eukaryotic 1 DNA replication and segregation systems.</title>
        <authorList>
            <person name="Salas-Leiva D.E."/>
            <person name="Tromer E.C."/>
            <person name="Curtis B.A."/>
            <person name="Jerlstrom-Hultqvist J."/>
            <person name="Kolisko M."/>
            <person name="Yi Z."/>
            <person name="Salas-Leiva J.S."/>
            <person name="Gallot-Lavallee L."/>
            <person name="Kops G.J.P.L."/>
            <person name="Archibald J.M."/>
            <person name="Simpson A.G.B."/>
            <person name="Roger A.J."/>
        </authorList>
    </citation>
    <scope>NUCLEOTIDE SEQUENCE</scope>
    <source>
        <strain evidence="3">BICM</strain>
    </source>
</reference>
<proteinExistence type="predicted"/>
<evidence type="ECO:0000313" key="3">
    <source>
        <dbReference type="EMBL" id="KAG9397132.1"/>
    </source>
</evidence>
<accession>A0A8J6E6I0</accession>
<feature type="region of interest" description="Disordered" evidence="2">
    <location>
        <begin position="361"/>
        <end position="382"/>
    </location>
</feature>
<keyword evidence="4" id="KW-1185">Reference proteome</keyword>
<dbReference type="EMBL" id="JAHDYR010000003">
    <property type="protein sequence ID" value="KAG9397132.1"/>
    <property type="molecule type" value="Genomic_DNA"/>
</dbReference>
<dbReference type="Proteomes" id="UP000717585">
    <property type="component" value="Unassembled WGS sequence"/>
</dbReference>